<dbReference type="InterPro" id="IPR003656">
    <property type="entry name" value="Znf_BED"/>
</dbReference>
<dbReference type="InterPro" id="IPR012337">
    <property type="entry name" value="RNaseH-like_sf"/>
</dbReference>
<evidence type="ECO:0000256" key="6">
    <source>
        <dbReference type="ARBA" id="ARBA00023125"/>
    </source>
</evidence>
<evidence type="ECO:0000259" key="11">
    <source>
        <dbReference type="PROSITE" id="PS50808"/>
    </source>
</evidence>
<proteinExistence type="predicted"/>
<dbReference type="GO" id="GO:0046983">
    <property type="term" value="F:protein dimerization activity"/>
    <property type="evidence" value="ECO:0007669"/>
    <property type="project" value="InterPro"/>
</dbReference>
<protein>
    <submittedName>
        <fullName evidence="12">Zinc finger BED domain-containing protein DAYSLEEPER</fullName>
    </submittedName>
</protein>
<dbReference type="GO" id="GO:0003677">
    <property type="term" value="F:DNA binding"/>
    <property type="evidence" value="ECO:0007669"/>
    <property type="project" value="UniProtKB-KW"/>
</dbReference>
<dbReference type="InterPro" id="IPR008906">
    <property type="entry name" value="HATC_C_dom"/>
</dbReference>
<comment type="subcellular location">
    <subcellularLocation>
        <location evidence="1">Nucleus</location>
    </subcellularLocation>
</comment>
<dbReference type="PANTHER" id="PTHR46481:SF7">
    <property type="entry name" value="ZINC FINGER BED DOMAIN-CONTAINING PROTEIN RICESLEEPER 2-LIKE"/>
    <property type="match status" value="1"/>
</dbReference>
<dbReference type="PANTHER" id="PTHR46481">
    <property type="entry name" value="ZINC FINGER BED DOMAIN-CONTAINING PROTEIN 4"/>
    <property type="match status" value="1"/>
</dbReference>
<dbReference type="EMBL" id="CACSLK010034598">
    <property type="protein sequence ID" value="CAA0843133.1"/>
    <property type="molecule type" value="Genomic_DNA"/>
</dbReference>
<feature type="compositionally biased region" description="Polar residues" evidence="10">
    <location>
        <begin position="19"/>
        <end position="30"/>
    </location>
</feature>
<dbReference type="InterPro" id="IPR052035">
    <property type="entry name" value="ZnF_BED_domain_contain"/>
</dbReference>
<dbReference type="SMART" id="SM00614">
    <property type="entry name" value="ZnF_BED"/>
    <property type="match status" value="1"/>
</dbReference>
<sequence>MAEDSPTGGPPSGPSPSTNDESVASQTQTSKLKRSRPGSSSEATAATVGPGIAGDDGTSIRSIVWQHFEQLVVDDISRAKCKHCKILYRYDTRRNGTSSLLHHMSVCKANPDVTEKKHSKLVLHLMAEDGEMAGGLISWKFDQEAIRSQLARMIIVDELPFWFAGGDGFKNFMSVALPRHKIESGEVESKCDLNVYLKESVLVVEKDDFDILMWWKLNQSRFPILSCFARDVLAIPVFTVASKSAFSTDGRVLDDYRSSLTPKVVEALICAQDWLRKKKSKWTKSLERA</sequence>
<dbReference type="PROSITE" id="PS50808">
    <property type="entry name" value="ZF_BED"/>
    <property type="match status" value="1"/>
</dbReference>
<evidence type="ECO:0000256" key="9">
    <source>
        <dbReference type="PROSITE-ProRule" id="PRU00027"/>
    </source>
</evidence>
<dbReference type="Pfam" id="PF05699">
    <property type="entry name" value="Dimer_Tnp_hAT"/>
    <property type="match status" value="1"/>
</dbReference>
<dbReference type="Pfam" id="PF02892">
    <property type="entry name" value="zf-BED"/>
    <property type="match status" value="1"/>
</dbReference>
<comment type="caution">
    <text evidence="12">The sequence shown here is derived from an EMBL/GenBank/DDBJ whole genome shotgun (WGS) entry which is preliminary data.</text>
</comment>
<keyword evidence="8" id="KW-0539">Nucleus</keyword>
<dbReference type="SUPFAM" id="SSF57667">
    <property type="entry name" value="beta-beta-alpha zinc fingers"/>
    <property type="match status" value="1"/>
</dbReference>
<feature type="domain" description="BED-type" evidence="11">
    <location>
        <begin position="59"/>
        <end position="114"/>
    </location>
</feature>
<evidence type="ECO:0000256" key="5">
    <source>
        <dbReference type="ARBA" id="ARBA00023015"/>
    </source>
</evidence>
<dbReference type="OrthoDB" id="1732950at2759"/>
<gene>
    <name evidence="12" type="ORF">SHERM_08987</name>
</gene>
<accession>A0A9N7P2J4</accession>
<evidence type="ECO:0000256" key="2">
    <source>
        <dbReference type="ARBA" id="ARBA00022723"/>
    </source>
</evidence>
<organism evidence="12 13">
    <name type="scientific">Striga hermonthica</name>
    <name type="common">Purple witchweed</name>
    <name type="synonym">Buchnera hermonthica</name>
    <dbReference type="NCBI Taxonomy" id="68872"/>
    <lineage>
        <taxon>Eukaryota</taxon>
        <taxon>Viridiplantae</taxon>
        <taxon>Streptophyta</taxon>
        <taxon>Embryophyta</taxon>
        <taxon>Tracheophyta</taxon>
        <taxon>Spermatophyta</taxon>
        <taxon>Magnoliopsida</taxon>
        <taxon>eudicotyledons</taxon>
        <taxon>Gunneridae</taxon>
        <taxon>Pentapetalae</taxon>
        <taxon>asterids</taxon>
        <taxon>lamiids</taxon>
        <taxon>Lamiales</taxon>
        <taxon>Orobanchaceae</taxon>
        <taxon>Buchnereae</taxon>
        <taxon>Striga</taxon>
    </lineage>
</organism>
<dbReference type="GO" id="GO:0008270">
    <property type="term" value="F:zinc ion binding"/>
    <property type="evidence" value="ECO:0007669"/>
    <property type="project" value="UniProtKB-KW"/>
</dbReference>
<keyword evidence="7" id="KW-0804">Transcription</keyword>
<keyword evidence="3 9" id="KW-0863">Zinc-finger</keyword>
<evidence type="ECO:0000256" key="8">
    <source>
        <dbReference type="ARBA" id="ARBA00023242"/>
    </source>
</evidence>
<evidence type="ECO:0000313" key="13">
    <source>
        <dbReference type="Proteomes" id="UP001153555"/>
    </source>
</evidence>
<evidence type="ECO:0000256" key="10">
    <source>
        <dbReference type="SAM" id="MobiDB-lite"/>
    </source>
</evidence>
<dbReference type="AlphaFoldDB" id="A0A9N7P2J4"/>
<dbReference type="GO" id="GO:0005634">
    <property type="term" value="C:nucleus"/>
    <property type="evidence" value="ECO:0007669"/>
    <property type="project" value="UniProtKB-SubCell"/>
</dbReference>
<evidence type="ECO:0000256" key="4">
    <source>
        <dbReference type="ARBA" id="ARBA00022833"/>
    </source>
</evidence>
<evidence type="ECO:0000256" key="3">
    <source>
        <dbReference type="ARBA" id="ARBA00022771"/>
    </source>
</evidence>
<keyword evidence="6" id="KW-0238">DNA-binding</keyword>
<keyword evidence="5" id="KW-0805">Transcription regulation</keyword>
<dbReference type="InterPro" id="IPR036236">
    <property type="entry name" value="Znf_C2H2_sf"/>
</dbReference>
<dbReference type="Proteomes" id="UP001153555">
    <property type="component" value="Unassembled WGS sequence"/>
</dbReference>
<keyword evidence="4" id="KW-0862">Zinc</keyword>
<feature type="region of interest" description="Disordered" evidence="10">
    <location>
        <begin position="1"/>
        <end position="53"/>
    </location>
</feature>
<reference evidence="12" key="1">
    <citation type="submission" date="2019-12" db="EMBL/GenBank/DDBJ databases">
        <authorList>
            <person name="Scholes J."/>
        </authorList>
    </citation>
    <scope>NUCLEOTIDE SEQUENCE</scope>
</reference>
<evidence type="ECO:0000256" key="1">
    <source>
        <dbReference type="ARBA" id="ARBA00004123"/>
    </source>
</evidence>
<name>A0A9N7P2J4_STRHE</name>
<evidence type="ECO:0000256" key="7">
    <source>
        <dbReference type="ARBA" id="ARBA00023163"/>
    </source>
</evidence>
<evidence type="ECO:0000313" key="12">
    <source>
        <dbReference type="EMBL" id="CAA0843133.1"/>
    </source>
</evidence>
<keyword evidence="13" id="KW-1185">Reference proteome</keyword>
<keyword evidence="2" id="KW-0479">Metal-binding</keyword>
<dbReference type="SUPFAM" id="SSF53098">
    <property type="entry name" value="Ribonuclease H-like"/>
    <property type="match status" value="1"/>
</dbReference>